<evidence type="ECO:0000259" key="2">
    <source>
        <dbReference type="Pfam" id="PF14238"/>
    </source>
</evidence>
<dbReference type="Proteomes" id="UP000190460">
    <property type="component" value="Unassembled WGS sequence"/>
</dbReference>
<dbReference type="AlphaFoldDB" id="A0A1T4X488"/>
<proteinExistence type="predicted"/>
<evidence type="ECO:0000313" key="3">
    <source>
        <dbReference type="EMBL" id="SKA83855.1"/>
    </source>
</evidence>
<name>A0A1T4X488_9GAMM</name>
<evidence type="ECO:0000256" key="1">
    <source>
        <dbReference type="SAM" id="Phobius"/>
    </source>
</evidence>
<accession>A0A1T4X488</accession>
<keyword evidence="1" id="KW-1133">Transmembrane helix</keyword>
<keyword evidence="4" id="KW-1185">Reference proteome</keyword>
<protein>
    <recommendedName>
        <fullName evidence="2">DUF4340 domain-containing protein</fullName>
    </recommendedName>
</protein>
<reference evidence="4" key="1">
    <citation type="submission" date="2017-02" db="EMBL/GenBank/DDBJ databases">
        <authorList>
            <person name="Varghese N."/>
            <person name="Submissions S."/>
        </authorList>
    </citation>
    <scope>NUCLEOTIDE SEQUENCE [LARGE SCALE GENOMIC DNA]</scope>
    <source>
        <strain evidence="4">ATCC 49788</strain>
    </source>
</reference>
<feature type="transmembrane region" description="Helical" evidence="1">
    <location>
        <begin position="12"/>
        <end position="32"/>
    </location>
</feature>
<dbReference type="Pfam" id="PF14238">
    <property type="entry name" value="DUF4340"/>
    <property type="match status" value="1"/>
</dbReference>
<dbReference type="InterPro" id="IPR025641">
    <property type="entry name" value="DUF4340"/>
</dbReference>
<dbReference type="RefSeq" id="WP_078922907.1">
    <property type="nucleotide sequence ID" value="NZ_FUYB01000012.1"/>
</dbReference>
<dbReference type="OrthoDB" id="5759990at2"/>
<feature type="domain" description="DUF4340" evidence="2">
    <location>
        <begin position="77"/>
        <end position="166"/>
    </location>
</feature>
<sequence length="283" mass="31262">MASLSVAMRRFGLNLVLLVIVLGLAGLVGWQLQQRAQQTQSTRLLPLTLADLNSIVVERQDEGGVSQLVLKRDGEQWSLVQPVLAEANPIKLRQLVTLLDEKVEASYPRANKDLTRYGLEPRQRMISFNGNELVLGDTNPVSNYRYILNGEQIQLVNETIYSLLTEAWVNFISLQLVPATFQLTAVQLPAGFAESPQLVSAWKTAQAIRLDALDPQAITPDLQKVILSSTTQQGVTERKELLILNLKDELVLGDVTKQVAYVLPISQAAQLFPAKTGLETAPK</sequence>
<gene>
    <name evidence="3" type="ORF">SAMN02745130_02434</name>
</gene>
<dbReference type="STRING" id="92487.SAMN02745130_02434"/>
<organism evidence="3 4">
    <name type="scientific">Thiothrix eikelboomii</name>
    <dbReference type="NCBI Taxonomy" id="92487"/>
    <lineage>
        <taxon>Bacteria</taxon>
        <taxon>Pseudomonadati</taxon>
        <taxon>Pseudomonadota</taxon>
        <taxon>Gammaproteobacteria</taxon>
        <taxon>Thiotrichales</taxon>
        <taxon>Thiotrichaceae</taxon>
        <taxon>Thiothrix</taxon>
    </lineage>
</organism>
<keyword evidence="1" id="KW-0812">Transmembrane</keyword>
<keyword evidence="1" id="KW-0472">Membrane</keyword>
<evidence type="ECO:0000313" key="4">
    <source>
        <dbReference type="Proteomes" id="UP000190460"/>
    </source>
</evidence>
<dbReference type="EMBL" id="FUYB01000012">
    <property type="protein sequence ID" value="SKA83855.1"/>
    <property type="molecule type" value="Genomic_DNA"/>
</dbReference>